<evidence type="ECO:0000313" key="3">
    <source>
        <dbReference type="Proteomes" id="UP000190797"/>
    </source>
</evidence>
<dbReference type="PROSITE" id="PS51819">
    <property type="entry name" value="VOC"/>
    <property type="match status" value="1"/>
</dbReference>
<feature type="domain" description="VOC" evidence="1">
    <location>
        <begin position="6"/>
        <end position="123"/>
    </location>
</feature>
<dbReference type="AlphaFoldDB" id="A0A1V0AF82"/>
<keyword evidence="3" id="KW-1185">Reference proteome</keyword>
<dbReference type="KEGG" id="noa:BKM31_51725"/>
<keyword evidence="2" id="KW-0223">Dioxygenase</keyword>
<dbReference type="STRING" id="1909395.BKM31_51725"/>
<dbReference type="InterPro" id="IPR029068">
    <property type="entry name" value="Glyas_Bleomycin-R_OHBP_Dase"/>
</dbReference>
<dbReference type="SUPFAM" id="SSF54593">
    <property type="entry name" value="Glyoxalase/Bleomycin resistance protein/Dihydroxybiphenyl dioxygenase"/>
    <property type="match status" value="1"/>
</dbReference>
<organism evidence="2 3">
    <name type="scientific">[Actinomadura] parvosata subsp. kistnae</name>
    <dbReference type="NCBI Taxonomy" id="1909395"/>
    <lineage>
        <taxon>Bacteria</taxon>
        <taxon>Bacillati</taxon>
        <taxon>Actinomycetota</taxon>
        <taxon>Actinomycetes</taxon>
        <taxon>Streptosporangiales</taxon>
        <taxon>Streptosporangiaceae</taxon>
        <taxon>Nonomuraea</taxon>
    </lineage>
</organism>
<accession>A0A1V0AF82</accession>
<proteinExistence type="predicted"/>
<keyword evidence="2" id="KW-0560">Oxidoreductase</keyword>
<dbReference type="CDD" id="cd07246">
    <property type="entry name" value="VOC_like"/>
    <property type="match status" value="1"/>
</dbReference>
<dbReference type="PANTHER" id="PTHR34109:SF1">
    <property type="entry name" value="VOC DOMAIN-CONTAINING PROTEIN"/>
    <property type="match status" value="1"/>
</dbReference>
<gene>
    <name evidence="2" type="ORF">BKM31_51725</name>
</gene>
<dbReference type="EMBL" id="CP017717">
    <property type="protein sequence ID" value="AQZ68829.1"/>
    <property type="molecule type" value="Genomic_DNA"/>
</dbReference>
<protein>
    <submittedName>
        <fullName evidence="2">Extradiol dioxygenase</fullName>
    </submittedName>
</protein>
<dbReference type="PANTHER" id="PTHR34109">
    <property type="entry name" value="BNAUNNG04460D PROTEIN-RELATED"/>
    <property type="match status" value="1"/>
</dbReference>
<dbReference type="Pfam" id="PF00903">
    <property type="entry name" value="Glyoxalase"/>
    <property type="match status" value="1"/>
</dbReference>
<dbReference type="InterPro" id="IPR037523">
    <property type="entry name" value="VOC_core"/>
</dbReference>
<name>A0A1V0AF82_9ACTN</name>
<dbReference type="RefSeq" id="WP_080045217.1">
    <property type="nucleotide sequence ID" value="NZ_CP017717.1"/>
</dbReference>
<sequence>MSIPEGYTTVTPWIINADTAGVIRYLEAAFDAVELGRVTDDEGRIGHAEVRIGDAIVMLFDAAPGWPATPAFLRLYVPDADATHRRAVEAGGTSITEVTHLYWGDRVGRVRDPFGNLWWIQARVEDVSEEELGRRMNDPEFVKAMEYVQSARIF</sequence>
<dbReference type="Proteomes" id="UP000190797">
    <property type="component" value="Chromosome"/>
</dbReference>
<evidence type="ECO:0000259" key="1">
    <source>
        <dbReference type="PROSITE" id="PS51819"/>
    </source>
</evidence>
<dbReference type="InterPro" id="IPR004360">
    <property type="entry name" value="Glyas_Fos-R_dOase_dom"/>
</dbReference>
<dbReference type="Gene3D" id="3.30.720.120">
    <property type="match status" value="1"/>
</dbReference>
<dbReference type="GO" id="GO:0051213">
    <property type="term" value="F:dioxygenase activity"/>
    <property type="evidence" value="ECO:0007669"/>
    <property type="project" value="UniProtKB-KW"/>
</dbReference>
<reference evidence="3" key="1">
    <citation type="journal article" date="2017" name="Med. Chem. Commun.">
        <title>Nonomuraea sp. ATCC 55076 harbours the largest actinomycete chromosome to date and the kistamicin biosynthetic gene cluster.</title>
        <authorList>
            <person name="Nazari B."/>
            <person name="Forneris C.C."/>
            <person name="Gibson M.I."/>
            <person name="Moon K."/>
            <person name="Schramma K.R."/>
            <person name="Seyedsayamdost M.R."/>
        </authorList>
    </citation>
    <scope>NUCLEOTIDE SEQUENCE [LARGE SCALE GENOMIC DNA]</scope>
    <source>
        <strain evidence="3">ATCC 55076</strain>
    </source>
</reference>
<dbReference type="Gene3D" id="3.30.720.110">
    <property type="match status" value="1"/>
</dbReference>
<dbReference type="OrthoDB" id="9795306at2"/>
<evidence type="ECO:0000313" key="2">
    <source>
        <dbReference type="EMBL" id="AQZ68829.1"/>
    </source>
</evidence>